<dbReference type="Pfam" id="PF00128">
    <property type="entry name" value="Alpha-amylase"/>
    <property type="match status" value="1"/>
</dbReference>
<keyword evidence="2 4" id="KW-0326">Glycosidase</keyword>
<accession>A0A0B8NM44</accession>
<dbReference type="PANTHER" id="PTHR10357:SF210">
    <property type="entry name" value="MALTODEXTRIN GLUCOSIDASE"/>
    <property type="match status" value="1"/>
</dbReference>
<dbReference type="GO" id="GO:0005975">
    <property type="term" value="P:carbohydrate metabolic process"/>
    <property type="evidence" value="ECO:0007669"/>
    <property type="project" value="InterPro"/>
</dbReference>
<keyword evidence="5" id="KW-1185">Reference proteome</keyword>
<dbReference type="Gene3D" id="3.20.20.80">
    <property type="entry name" value="Glycosidases"/>
    <property type="match status" value="1"/>
</dbReference>
<reference evidence="4 5" key="2">
    <citation type="submission" date="2015-01" db="EMBL/GenBank/DDBJ databases">
        <authorList>
            <consortium name="NBRP consortium"/>
            <person name="Sawabe T."/>
            <person name="Meirelles P."/>
            <person name="Feng G."/>
            <person name="Sayaka M."/>
            <person name="Hattori M."/>
            <person name="Ohkuma M."/>
        </authorList>
    </citation>
    <scope>NUCLEOTIDE SEQUENCE [LARGE SCALE GENOMIC DNA]</scope>
    <source>
        <strain evidence="5">JCM 19231</strain>
    </source>
</reference>
<sequence length="313" mass="36771">MINFDPKEIDPTNLTYEVMNNLNYHTFALNPFAPKWNDANPEARAYLINSAKYWTEEFGVDAWRMDVSIEISHDFWRELKQTLKEVSPHVYVIGENWDRSYPWLRDNQFDGMMNFEVTYNILEFIGDKYLHKKKTATEFIKDLHDYLVHYPKNMLPNMFNIADTQDTERVISFCENDVRKAKLVYALHMFMPGAPCIYYGSEVGLTGVTPYDGRKCMPWSPQPHTHELHSFLKQLIALRKENPAMANLEFEWLEIDTDHNAFILRKQTANNRVYLLLNNSDSEITFNNSSLSINDRTLSAYSFNIVVQSYDLD</sequence>
<dbReference type="EMBL" id="BBRZ01000010">
    <property type="protein sequence ID" value="GAM55131.1"/>
    <property type="molecule type" value="Genomic_DNA"/>
</dbReference>
<gene>
    <name evidence="4" type="ORF">JCM19231_1947</name>
</gene>
<dbReference type="SMART" id="SM00642">
    <property type="entry name" value="Aamy"/>
    <property type="match status" value="1"/>
</dbReference>
<evidence type="ECO:0000313" key="4">
    <source>
        <dbReference type="EMBL" id="GAM55131.1"/>
    </source>
</evidence>
<organism evidence="4 5">
    <name type="scientific">Vibrio ishigakensis</name>
    <dbReference type="NCBI Taxonomy" id="1481914"/>
    <lineage>
        <taxon>Bacteria</taxon>
        <taxon>Pseudomonadati</taxon>
        <taxon>Pseudomonadota</taxon>
        <taxon>Gammaproteobacteria</taxon>
        <taxon>Vibrionales</taxon>
        <taxon>Vibrionaceae</taxon>
        <taxon>Vibrio</taxon>
    </lineage>
</organism>
<dbReference type="InterPro" id="IPR006047">
    <property type="entry name" value="GH13_cat_dom"/>
</dbReference>
<name>A0A0B8NM44_9VIBR</name>
<evidence type="ECO:0000256" key="1">
    <source>
        <dbReference type="ARBA" id="ARBA00022801"/>
    </source>
</evidence>
<evidence type="ECO:0000259" key="3">
    <source>
        <dbReference type="SMART" id="SM00642"/>
    </source>
</evidence>
<dbReference type="GO" id="GO:0031216">
    <property type="term" value="F:neopullulanase activity"/>
    <property type="evidence" value="ECO:0007669"/>
    <property type="project" value="UniProtKB-EC"/>
</dbReference>
<evidence type="ECO:0000256" key="2">
    <source>
        <dbReference type="ARBA" id="ARBA00023295"/>
    </source>
</evidence>
<reference evidence="4 5" key="1">
    <citation type="submission" date="2015-01" db="EMBL/GenBank/DDBJ databases">
        <title>Vibrio sp. C1 JCM 19231 whole genome shotgun sequence.</title>
        <authorList>
            <person name="Sawabe T."/>
            <person name="Meirelles P."/>
            <person name="Feng G."/>
            <person name="Sayaka M."/>
            <person name="Hattori M."/>
            <person name="Ohkuma M."/>
        </authorList>
    </citation>
    <scope>NUCLEOTIDE SEQUENCE [LARGE SCALE GENOMIC DNA]</scope>
    <source>
        <strain evidence="5">JCM 19231</strain>
    </source>
</reference>
<dbReference type="EC" id="3.2.1.135" evidence="4"/>
<dbReference type="InterPro" id="IPR017853">
    <property type="entry name" value="GH"/>
</dbReference>
<keyword evidence="1 4" id="KW-0378">Hydrolase</keyword>
<dbReference type="PANTHER" id="PTHR10357">
    <property type="entry name" value="ALPHA-AMYLASE FAMILY MEMBER"/>
    <property type="match status" value="1"/>
</dbReference>
<dbReference type="AlphaFoldDB" id="A0A0B8NM44"/>
<dbReference type="Proteomes" id="UP000031671">
    <property type="component" value="Unassembled WGS sequence"/>
</dbReference>
<protein>
    <submittedName>
        <fullName evidence="4">Neopullulanase</fullName>
        <ecNumber evidence="4">3.2.1.135</ecNumber>
    </submittedName>
</protein>
<dbReference type="SUPFAM" id="SSF51445">
    <property type="entry name" value="(Trans)glycosidases"/>
    <property type="match status" value="1"/>
</dbReference>
<proteinExistence type="predicted"/>
<evidence type="ECO:0000313" key="5">
    <source>
        <dbReference type="Proteomes" id="UP000031671"/>
    </source>
</evidence>
<comment type="caution">
    <text evidence="4">The sequence shown here is derived from an EMBL/GenBank/DDBJ whole genome shotgun (WGS) entry which is preliminary data.</text>
</comment>
<feature type="domain" description="Glycosyl hydrolase family 13 catalytic" evidence="3">
    <location>
        <begin position="1"/>
        <end position="239"/>
    </location>
</feature>